<dbReference type="PRINTS" id="PR00412">
    <property type="entry name" value="EPOXHYDRLASE"/>
</dbReference>
<evidence type="ECO:0000313" key="5">
    <source>
        <dbReference type="Proteomes" id="UP000449547"/>
    </source>
</evidence>
<comment type="similarity">
    <text evidence="1">Belongs to the AB hydrolase superfamily.</text>
</comment>
<dbReference type="RefSeq" id="XP_034014566.1">
    <property type="nucleotide sequence ID" value="XM_034158788.1"/>
</dbReference>
<dbReference type="EMBL" id="SWFT01000026">
    <property type="protein sequence ID" value="KAA8907257.1"/>
    <property type="molecule type" value="Genomic_DNA"/>
</dbReference>
<dbReference type="SUPFAM" id="SSF53474">
    <property type="entry name" value="alpha/beta-Hydrolases"/>
    <property type="match status" value="1"/>
</dbReference>
<dbReference type="Proteomes" id="UP000449547">
    <property type="component" value="Unassembled WGS sequence"/>
</dbReference>
<name>A0A642UX74_DIURU</name>
<dbReference type="InterPro" id="IPR000639">
    <property type="entry name" value="Epox_hydrolase-like"/>
</dbReference>
<gene>
    <name evidence="4" type="ORF">DIURU_000577</name>
</gene>
<proteinExistence type="inferred from homology"/>
<protein>
    <recommendedName>
        <fullName evidence="3">AB hydrolase-1 domain-containing protein</fullName>
    </recommendedName>
</protein>
<feature type="domain" description="AB hydrolase-1" evidence="3">
    <location>
        <begin position="58"/>
        <end position="296"/>
    </location>
</feature>
<dbReference type="OrthoDB" id="8119704at2759"/>
<dbReference type="VEuPathDB" id="FungiDB:DIURU_000577"/>
<dbReference type="PANTHER" id="PTHR46118">
    <property type="entry name" value="PROTEIN ABHD11"/>
    <property type="match status" value="1"/>
</dbReference>
<reference evidence="4 5" key="1">
    <citation type="submission" date="2019-07" db="EMBL/GenBank/DDBJ databases">
        <title>Genome assembly of two rare yeast pathogens: Diutina rugosa and Trichomonascus ciferrii.</title>
        <authorList>
            <person name="Mixao V."/>
            <person name="Saus E."/>
            <person name="Hansen A."/>
            <person name="Lass-Flor C."/>
            <person name="Gabaldon T."/>
        </authorList>
    </citation>
    <scope>NUCLEOTIDE SEQUENCE [LARGE SCALE GENOMIC DNA]</scope>
    <source>
        <strain evidence="4 5">CBS 613</strain>
    </source>
</reference>
<dbReference type="GeneID" id="54779230"/>
<dbReference type="GO" id="GO:0005739">
    <property type="term" value="C:mitochondrion"/>
    <property type="evidence" value="ECO:0007669"/>
    <property type="project" value="TreeGrafter"/>
</dbReference>
<organism evidence="4 5">
    <name type="scientific">Diutina rugosa</name>
    <name type="common">Yeast</name>
    <name type="synonym">Candida rugosa</name>
    <dbReference type="NCBI Taxonomy" id="5481"/>
    <lineage>
        <taxon>Eukaryota</taxon>
        <taxon>Fungi</taxon>
        <taxon>Dikarya</taxon>
        <taxon>Ascomycota</taxon>
        <taxon>Saccharomycotina</taxon>
        <taxon>Pichiomycetes</taxon>
        <taxon>Debaryomycetaceae</taxon>
        <taxon>Diutina</taxon>
    </lineage>
</organism>
<evidence type="ECO:0000259" key="3">
    <source>
        <dbReference type="Pfam" id="PF00561"/>
    </source>
</evidence>
<evidence type="ECO:0000256" key="2">
    <source>
        <dbReference type="ARBA" id="ARBA00022801"/>
    </source>
</evidence>
<accession>A0A642UX74</accession>
<dbReference type="Gene3D" id="3.40.50.1820">
    <property type="entry name" value="alpha/beta hydrolase"/>
    <property type="match status" value="1"/>
</dbReference>
<dbReference type="GO" id="GO:0052689">
    <property type="term" value="F:carboxylic ester hydrolase activity"/>
    <property type="evidence" value="ECO:0007669"/>
    <property type="project" value="TreeGrafter"/>
</dbReference>
<dbReference type="InterPro" id="IPR029058">
    <property type="entry name" value="AB_hydrolase_fold"/>
</dbReference>
<sequence>MWTRRLSTKVSHHTYKQLGLDHVKGLPRHDVVPLSWQQFKPKKSLMPSSSSSLTSKSPVIMLHGFLGSKQNYSSVGRKISELTGHPVFGVDLRNHGQSPHASPHTYPVLAHDVSQLVEDQQWHDAIIVGHSMGAKVAMICALQHPKLYSKLVIIDNSPVQAALVALTRDLEAMGHVEAQYRQFSDKPTAKQLDKIEDILKEYEPDAGVRLFLKSNFDKHDPSRAFRVPVLNFLKDDVLNDMGGWPDNIPKHCRFPKPTLVMKGAHSNFIKTEYKPAFDHYFPNNQLKVYDSGHWVVQQRPEEVVRDIVDFINH</sequence>
<dbReference type="OMA" id="LITMHGL"/>
<evidence type="ECO:0000313" key="4">
    <source>
        <dbReference type="EMBL" id="KAA8907257.1"/>
    </source>
</evidence>
<dbReference type="Pfam" id="PF00561">
    <property type="entry name" value="Abhydrolase_1"/>
    <property type="match status" value="1"/>
</dbReference>
<comment type="caution">
    <text evidence="4">The sequence shown here is derived from an EMBL/GenBank/DDBJ whole genome shotgun (WGS) entry which is preliminary data.</text>
</comment>
<dbReference type="InterPro" id="IPR000073">
    <property type="entry name" value="AB_hydrolase_1"/>
</dbReference>
<dbReference type="AlphaFoldDB" id="A0A642UX74"/>
<dbReference type="PANTHER" id="PTHR46118:SF4">
    <property type="entry name" value="PROTEIN ABHD11"/>
    <property type="match status" value="1"/>
</dbReference>
<evidence type="ECO:0000256" key="1">
    <source>
        <dbReference type="ARBA" id="ARBA00008645"/>
    </source>
</evidence>
<keyword evidence="5" id="KW-1185">Reference proteome</keyword>
<keyword evidence="2" id="KW-0378">Hydrolase</keyword>